<evidence type="ECO:0000259" key="7">
    <source>
        <dbReference type="Pfam" id="PF01545"/>
    </source>
</evidence>
<name>A0ABV8UF36_9PROT</name>
<evidence type="ECO:0000256" key="3">
    <source>
        <dbReference type="ARBA" id="ARBA00022906"/>
    </source>
</evidence>
<dbReference type="Pfam" id="PF01545">
    <property type="entry name" value="Cation_efflux"/>
    <property type="match status" value="1"/>
</dbReference>
<organism evidence="8 9">
    <name type="scientific">Kordiimonas lipolytica</name>
    <dbReference type="NCBI Taxonomy" id="1662421"/>
    <lineage>
        <taxon>Bacteria</taxon>
        <taxon>Pseudomonadati</taxon>
        <taxon>Pseudomonadota</taxon>
        <taxon>Alphaproteobacteria</taxon>
        <taxon>Kordiimonadales</taxon>
        <taxon>Kordiimonadaceae</taxon>
        <taxon>Kordiimonas</taxon>
    </lineage>
</organism>
<evidence type="ECO:0000256" key="1">
    <source>
        <dbReference type="ARBA" id="ARBA00004141"/>
    </source>
</evidence>
<dbReference type="Proteomes" id="UP001595776">
    <property type="component" value="Unassembled WGS sequence"/>
</dbReference>
<feature type="transmembrane region" description="Helical" evidence="6">
    <location>
        <begin position="181"/>
        <end position="198"/>
    </location>
</feature>
<reference evidence="9" key="1">
    <citation type="journal article" date="2019" name="Int. J. Syst. Evol. Microbiol.">
        <title>The Global Catalogue of Microorganisms (GCM) 10K type strain sequencing project: providing services to taxonomists for standard genome sequencing and annotation.</title>
        <authorList>
            <consortium name="The Broad Institute Genomics Platform"/>
            <consortium name="The Broad Institute Genome Sequencing Center for Infectious Disease"/>
            <person name="Wu L."/>
            <person name="Ma J."/>
        </authorList>
    </citation>
    <scope>NUCLEOTIDE SEQUENCE [LARGE SCALE GENOMIC DNA]</scope>
    <source>
        <strain evidence="9">CGMCC 1.15304</strain>
    </source>
</reference>
<comment type="subcellular location">
    <subcellularLocation>
        <location evidence="1">Membrane</location>
        <topology evidence="1">Multi-pass membrane protein</topology>
    </subcellularLocation>
</comment>
<sequence>MANHSHPHEHNGKLTIAVLINILLTVAQVIGGMLSGSLSLIADALHNLSDAGALVVAILARKIGAKPATPSMTYGYKRAEILGVVINSTTLILIGLYLVIEAIDKYLNPIPIDGWIVIWVAGIALIIDVLTAILTYKSGARNNMNIRAAFIHNVSDAMASVAVIFAGVLIIFYDLYVVDVIATIGISLYVIFHGCLLLKKAIKILMQAVPEGLDIKVMQNELEKLDHVKSVSHIHVWQLDENKLFFEGHAQIAGNIEETKKLMRSLLETQFKITHCTIESTE</sequence>
<keyword evidence="3" id="KW-0864">Zinc transport</keyword>
<dbReference type="InterPro" id="IPR002524">
    <property type="entry name" value="Cation_efflux"/>
</dbReference>
<dbReference type="Gene3D" id="1.20.1510.10">
    <property type="entry name" value="Cation efflux protein transmembrane domain"/>
    <property type="match status" value="1"/>
</dbReference>
<protein>
    <submittedName>
        <fullName evidence="8">Cation diffusion facilitator family transporter</fullName>
    </submittedName>
</protein>
<keyword evidence="2 6" id="KW-0812">Transmembrane</keyword>
<keyword evidence="4 6" id="KW-1133">Transmembrane helix</keyword>
<evidence type="ECO:0000313" key="9">
    <source>
        <dbReference type="Proteomes" id="UP001595776"/>
    </source>
</evidence>
<comment type="caution">
    <text evidence="8">The sequence shown here is derived from an EMBL/GenBank/DDBJ whole genome shotgun (WGS) entry which is preliminary data.</text>
</comment>
<feature type="transmembrane region" description="Helical" evidence="6">
    <location>
        <begin position="81"/>
        <end position="100"/>
    </location>
</feature>
<keyword evidence="3" id="KW-0862">Zinc</keyword>
<dbReference type="InterPro" id="IPR027469">
    <property type="entry name" value="Cation_efflux_TMD_sf"/>
</dbReference>
<evidence type="ECO:0000313" key="8">
    <source>
        <dbReference type="EMBL" id="MFC4349544.1"/>
    </source>
</evidence>
<feature type="transmembrane region" description="Helical" evidence="6">
    <location>
        <begin position="112"/>
        <end position="136"/>
    </location>
</feature>
<keyword evidence="3" id="KW-0406">Ion transport</keyword>
<keyword evidence="3" id="KW-0813">Transport</keyword>
<dbReference type="InterPro" id="IPR050681">
    <property type="entry name" value="CDF/SLC30A"/>
</dbReference>
<feature type="domain" description="Cation efflux protein transmembrane" evidence="7">
    <location>
        <begin position="14"/>
        <end position="206"/>
    </location>
</feature>
<feature type="transmembrane region" description="Helical" evidence="6">
    <location>
        <begin position="12"/>
        <end position="34"/>
    </location>
</feature>
<dbReference type="NCBIfam" id="TIGR01297">
    <property type="entry name" value="CDF"/>
    <property type="match status" value="1"/>
</dbReference>
<keyword evidence="9" id="KW-1185">Reference proteome</keyword>
<proteinExistence type="predicted"/>
<keyword evidence="5 6" id="KW-0472">Membrane</keyword>
<gene>
    <name evidence="8" type="ORF">ACFO5Q_16955</name>
</gene>
<evidence type="ECO:0000256" key="5">
    <source>
        <dbReference type="ARBA" id="ARBA00023136"/>
    </source>
</evidence>
<dbReference type="EMBL" id="JBHSCR010000031">
    <property type="protein sequence ID" value="MFC4349544.1"/>
    <property type="molecule type" value="Genomic_DNA"/>
</dbReference>
<dbReference type="InterPro" id="IPR058533">
    <property type="entry name" value="Cation_efflux_TM"/>
</dbReference>
<feature type="transmembrane region" description="Helical" evidence="6">
    <location>
        <begin position="157"/>
        <end position="175"/>
    </location>
</feature>
<dbReference type="RefSeq" id="WP_068148714.1">
    <property type="nucleotide sequence ID" value="NZ_JBHSCR010000031.1"/>
</dbReference>
<evidence type="ECO:0000256" key="2">
    <source>
        <dbReference type="ARBA" id="ARBA00022692"/>
    </source>
</evidence>
<accession>A0ABV8UF36</accession>
<dbReference type="SUPFAM" id="SSF161111">
    <property type="entry name" value="Cation efflux protein transmembrane domain-like"/>
    <property type="match status" value="1"/>
</dbReference>
<evidence type="ECO:0000256" key="6">
    <source>
        <dbReference type="SAM" id="Phobius"/>
    </source>
</evidence>
<evidence type="ECO:0000256" key="4">
    <source>
        <dbReference type="ARBA" id="ARBA00022989"/>
    </source>
</evidence>
<dbReference type="PANTHER" id="PTHR11562">
    <property type="entry name" value="CATION EFFLUX PROTEIN/ ZINC TRANSPORTER"/>
    <property type="match status" value="1"/>
</dbReference>
<dbReference type="PANTHER" id="PTHR11562:SF17">
    <property type="entry name" value="RE54080P-RELATED"/>
    <property type="match status" value="1"/>
</dbReference>